<feature type="domain" description="MnmC-like methyltransferase" evidence="1">
    <location>
        <begin position="118"/>
        <end position="233"/>
    </location>
</feature>
<proteinExistence type="predicted"/>
<evidence type="ECO:0000313" key="2">
    <source>
        <dbReference type="EMBL" id="MFK4444738.1"/>
    </source>
</evidence>
<dbReference type="EMBL" id="JBIYDN010000015">
    <property type="protein sequence ID" value="MFK4444738.1"/>
    <property type="molecule type" value="Genomic_DNA"/>
</dbReference>
<evidence type="ECO:0000259" key="1">
    <source>
        <dbReference type="Pfam" id="PF05430"/>
    </source>
</evidence>
<dbReference type="InterPro" id="IPR047785">
    <property type="entry name" value="tRNA_MNMC2"/>
</dbReference>
<organism evidence="2 3">
    <name type="scientific">Caballeronia udeis</name>
    <dbReference type="NCBI Taxonomy" id="1232866"/>
    <lineage>
        <taxon>Bacteria</taxon>
        <taxon>Pseudomonadati</taxon>
        <taxon>Pseudomonadota</taxon>
        <taxon>Betaproteobacteria</taxon>
        <taxon>Burkholderiales</taxon>
        <taxon>Burkholderiaceae</taxon>
        <taxon>Caballeronia</taxon>
    </lineage>
</organism>
<protein>
    <submittedName>
        <fullName evidence="2">tRNA U34 5-methylaminomethyl-2-thiouridine-forming methyltransferase MnmC</fullName>
    </submittedName>
</protein>
<comment type="caution">
    <text evidence="2">The sequence shown here is derived from an EMBL/GenBank/DDBJ whole genome shotgun (WGS) entry which is preliminary data.</text>
</comment>
<dbReference type="InterPro" id="IPR008471">
    <property type="entry name" value="MnmC-like_methylTransf"/>
</dbReference>
<reference evidence="2 3" key="1">
    <citation type="submission" date="2024-10" db="EMBL/GenBank/DDBJ databases">
        <authorList>
            <person name="Deangelis K."/>
            <person name="Huntemann M."/>
            <person name="Clum A."/>
            <person name="Wang J."/>
            <person name="Palaniappan K."/>
            <person name="Ritter S."/>
            <person name="Chen I.-M."/>
            <person name="Stamatis D."/>
            <person name="Reddy T."/>
            <person name="O'Malley R."/>
            <person name="Daum C."/>
            <person name="Ng V."/>
            <person name="Ivanova N."/>
            <person name="Kyrpides N."/>
            <person name="Woyke T."/>
        </authorList>
    </citation>
    <scope>NUCLEOTIDE SEQUENCE [LARGE SCALE GENOMIC DNA]</scope>
    <source>
        <strain evidence="2 3">GAS97</strain>
    </source>
</reference>
<evidence type="ECO:0000313" key="3">
    <source>
        <dbReference type="Proteomes" id="UP001620514"/>
    </source>
</evidence>
<dbReference type="Gene3D" id="3.40.50.150">
    <property type="entry name" value="Vaccinia Virus protein VP39"/>
    <property type="match status" value="1"/>
</dbReference>
<keyword evidence="2" id="KW-0489">Methyltransferase</keyword>
<dbReference type="Pfam" id="PF05430">
    <property type="entry name" value="Methyltransf_30"/>
    <property type="match status" value="1"/>
</dbReference>
<keyword evidence="2" id="KW-0808">Transferase</keyword>
<gene>
    <name evidence="2" type="ORF">ABH943_004760</name>
</gene>
<accession>A0ABW8MM44</accession>
<reference evidence="2 3" key="2">
    <citation type="submission" date="2024-11" db="EMBL/GenBank/DDBJ databases">
        <title>Using genomics to understand microbial adaptation to soil warming.</title>
        <authorList>
            <person name="Deangelis K.M. PhD."/>
        </authorList>
    </citation>
    <scope>NUCLEOTIDE SEQUENCE [LARGE SCALE GENOMIC DNA]</scope>
    <source>
        <strain evidence="2 3">GAS97</strain>
    </source>
</reference>
<sequence length="248" mass="27257">MTDLLIPATLAFRPNGSPYSPEYGDIYHSIVGSLAQSHHVFLQGNGLPGRWQGRPTFTVLETGFGMGINFLTTWAAWRADPARSERLHFVSIEKHPFSTDDLRRAYAVTVDDESVLALADTLAAAWPPLEPGTHQLDFDDGRVTLTLIFGDAVKILPTLRLRANAFYLDGFAPAKNPELWTPTIFNSLAALAGDDTTFSTYTSAGDVKRALLQAGFEYRKVAGFGWKRAMLVGRFVPRQEREGAGGKP</sequence>
<dbReference type="GO" id="GO:0008168">
    <property type="term" value="F:methyltransferase activity"/>
    <property type="evidence" value="ECO:0007669"/>
    <property type="project" value="UniProtKB-KW"/>
</dbReference>
<dbReference type="PANTHER" id="PTHR39963:SF1">
    <property type="entry name" value="MNMC-LIKE METHYLTRANSFERASE DOMAIN-CONTAINING PROTEIN"/>
    <property type="match status" value="1"/>
</dbReference>
<dbReference type="GO" id="GO:0032259">
    <property type="term" value="P:methylation"/>
    <property type="evidence" value="ECO:0007669"/>
    <property type="project" value="UniProtKB-KW"/>
</dbReference>
<dbReference type="InterPro" id="IPR029063">
    <property type="entry name" value="SAM-dependent_MTases_sf"/>
</dbReference>
<dbReference type="NCBIfam" id="NF033855">
    <property type="entry name" value="tRNA_MNMC2"/>
    <property type="match status" value="1"/>
</dbReference>
<dbReference type="PANTHER" id="PTHR39963">
    <property type="entry name" value="SLL0983 PROTEIN"/>
    <property type="match status" value="1"/>
</dbReference>
<name>A0ABW8MM44_9BURK</name>
<keyword evidence="3" id="KW-1185">Reference proteome</keyword>
<dbReference type="Proteomes" id="UP001620514">
    <property type="component" value="Unassembled WGS sequence"/>
</dbReference>